<evidence type="ECO:0008006" key="3">
    <source>
        <dbReference type="Google" id="ProtNLM"/>
    </source>
</evidence>
<evidence type="ECO:0000313" key="2">
    <source>
        <dbReference type="Proteomes" id="UP000288096"/>
    </source>
</evidence>
<organism evidence="1 2">
    <name type="scientific">Desulfonema ishimotonii</name>
    <dbReference type="NCBI Taxonomy" id="45657"/>
    <lineage>
        <taxon>Bacteria</taxon>
        <taxon>Pseudomonadati</taxon>
        <taxon>Thermodesulfobacteriota</taxon>
        <taxon>Desulfobacteria</taxon>
        <taxon>Desulfobacterales</taxon>
        <taxon>Desulfococcaceae</taxon>
        <taxon>Desulfonema</taxon>
    </lineage>
</organism>
<evidence type="ECO:0000313" key="1">
    <source>
        <dbReference type="EMBL" id="GBC59987.1"/>
    </source>
</evidence>
<protein>
    <recommendedName>
        <fullName evidence="3">Orc1-like AAA ATPase domain-containing protein</fullName>
    </recommendedName>
</protein>
<dbReference type="OrthoDB" id="5516399at2"/>
<reference evidence="2" key="1">
    <citation type="submission" date="2017-11" db="EMBL/GenBank/DDBJ databases">
        <authorList>
            <person name="Watanabe M."/>
            <person name="Kojima H."/>
        </authorList>
    </citation>
    <scope>NUCLEOTIDE SEQUENCE [LARGE SCALE GENOMIC DNA]</scope>
    <source>
        <strain evidence="2">Tokyo 01</strain>
    </source>
</reference>
<dbReference type="EMBL" id="BEXT01000001">
    <property type="protein sequence ID" value="GBC59987.1"/>
    <property type="molecule type" value="Genomic_DNA"/>
</dbReference>
<proteinExistence type="predicted"/>
<dbReference type="AlphaFoldDB" id="A0A401FSP6"/>
<comment type="caution">
    <text evidence="1">The sequence shown here is derived from an EMBL/GenBank/DDBJ whole genome shotgun (WGS) entry which is preliminary data.</text>
</comment>
<dbReference type="SUPFAM" id="SSF52540">
    <property type="entry name" value="P-loop containing nucleoside triphosphate hydrolases"/>
    <property type="match status" value="1"/>
</dbReference>
<dbReference type="RefSeq" id="WP_124327447.1">
    <property type="nucleotide sequence ID" value="NZ_BEXT01000001.1"/>
</dbReference>
<gene>
    <name evidence="1" type="ORF">DENIS_0929</name>
</gene>
<accession>A0A401FSP6</accession>
<name>A0A401FSP6_9BACT</name>
<reference evidence="2" key="2">
    <citation type="submission" date="2019-01" db="EMBL/GenBank/DDBJ databases">
        <title>Genome sequence of Desulfonema ishimotonii strain Tokyo 01.</title>
        <authorList>
            <person name="Fukui M."/>
        </authorList>
    </citation>
    <scope>NUCLEOTIDE SEQUENCE [LARGE SCALE GENOMIC DNA]</scope>
    <source>
        <strain evidence="2">Tokyo 01</strain>
    </source>
</reference>
<dbReference type="Gene3D" id="3.40.50.300">
    <property type="entry name" value="P-loop containing nucleotide triphosphate hydrolases"/>
    <property type="match status" value="1"/>
</dbReference>
<keyword evidence="2" id="KW-1185">Reference proteome</keyword>
<dbReference type="Proteomes" id="UP000288096">
    <property type="component" value="Unassembled WGS sequence"/>
</dbReference>
<dbReference type="InterPro" id="IPR027417">
    <property type="entry name" value="P-loop_NTPase"/>
</dbReference>
<sequence length="643" mass="73348">MTENQRKLEILKTENPFISSSVGDPREEKYPDISTVNAAASEGIFHLIRQKHQRPALPFAGLIFGETGSGKTHLISRILKHSREQGIAFSFAYIQPIEAPEQTYRYLLREIVVNLCHPVRKSSRTTQLDIILEKLFEDIGYVPSAEPTCAAPPEAFADDFKTCLRGLFKKRKISRSLFRDLGTLFAIFVNIVFSDDQHTDAASGPGENGMDILRTRFPDIPKAFFKVLFQYQNPEKRAAAVEWLKGTTLDETDALLLSVPDRQEISVPMREHQARSILDAIGRLLAHYNMPLLICFDRLENYDTEAKIRALGVMIEFLVDQSRAMLPLVFVRGAQWEEKFRSKLNQQALTRLETNAFTLRGCRADQSLDIIRRRLESVLGDMGEDLFPFDRDDLTQVFRSGLHSPRQVIMRANRKLREILYPEKSPAQPPSSLSRLRDEFTTLTQTIRTDFDRYPPDRDRLRRALKLCLTHRPAESGVAIEEIDSPEDKFIDFRCACKSGAGDAFEALFILDVEQNSPSVRASLKRGIDFLEKEPDGRVIYIRDARCEIPEPPQWKATNEMLRQFRESSGHVLFLDEAQAARWYALALLSYAVKEGDVVAEDHDQVRPVTLEEMGNFVRDEIHTRAFSGFRHIDGILTAEGIS</sequence>